<dbReference type="SUPFAM" id="SSF109854">
    <property type="entry name" value="DinB/YfiT-like putative metalloenzymes"/>
    <property type="match status" value="1"/>
</dbReference>
<organism evidence="1">
    <name type="scientific">Gordonia sp. MP11Mi</name>
    <dbReference type="NCBI Taxonomy" id="3022769"/>
    <lineage>
        <taxon>Bacteria</taxon>
        <taxon>Bacillati</taxon>
        <taxon>Actinomycetota</taxon>
        <taxon>Actinomycetes</taxon>
        <taxon>Mycobacteriales</taxon>
        <taxon>Gordoniaceae</taxon>
        <taxon>Gordonia</taxon>
    </lineage>
</organism>
<name>A0AA97GV93_9ACTN</name>
<dbReference type="InterPro" id="IPR007061">
    <property type="entry name" value="MST-like"/>
</dbReference>
<dbReference type="InterPro" id="IPR034660">
    <property type="entry name" value="DinB/YfiT-like"/>
</dbReference>
<evidence type="ECO:0008006" key="2">
    <source>
        <dbReference type="Google" id="ProtNLM"/>
    </source>
</evidence>
<accession>A0AA97GV93</accession>
<gene>
    <name evidence="1" type="ORF">MP11Mi_16080</name>
</gene>
<sequence length="173" mass="19432">MTSDQTSQTGSERHLLEATLDRNRDAVLAALSGLPDSAARVQLVPSLTTPLSLIKHCAAAERIWFQRTLAGLPEYRCDGYAVGDDKSWYLDDSDTFDSVIAEYGRARTLSDDIAARYSLDYRARHYRRGHASLRWIYLHMIEEFARHAGHADIISEQIRDTTERDGGAPEFSG</sequence>
<protein>
    <recommendedName>
        <fullName evidence="2">DUF664 domain-containing protein</fullName>
    </recommendedName>
</protein>
<dbReference type="EMBL" id="CP128986">
    <property type="protein sequence ID" value="WOC12520.1"/>
    <property type="molecule type" value="Genomic_DNA"/>
</dbReference>
<evidence type="ECO:0000313" key="1">
    <source>
        <dbReference type="EMBL" id="WOC12520.1"/>
    </source>
</evidence>
<dbReference type="Gene3D" id="1.20.120.450">
    <property type="entry name" value="dinb family like domain"/>
    <property type="match status" value="1"/>
</dbReference>
<proteinExistence type="predicted"/>
<dbReference type="AlphaFoldDB" id="A0AA97GV93"/>
<dbReference type="RefSeq" id="WP_420041750.1">
    <property type="nucleotide sequence ID" value="NZ_CP128986.1"/>
</dbReference>
<reference evidence="1" key="1">
    <citation type="submission" date="2023-06" db="EMBL/GenBank/DDBJ databases">
        <title>Gordonia sp. nov. and Pseudochrobactrum sp. nov., two species isolated from the burying beetle Nicrophorus vespilloides.</title>
        <authorList>
            <person name="Poehlein A."/>
            <person name="Guzman J."/>
            <person name="Daniel R."/>
            <person name="Vilcinskas A."/>
        </authorList>
    </citation>
    <scope>NUCLEOTIDE SEQUENCE</scope>
    <source>
        <strain evidence="1">MP11Mi</strain>
    </source>
</reference>
<dbReference type="Pfam" id="PF04978">
    <property type="entry name" value="MST"/>
    <property type="match status" value="1"/>
</dbReference>